<organism evidence="1">
    <name type="scientific">Anguilla anguilla</name>
    <name type="common">European freshwater eel</name>
    <name type="synonym">Muraena anguilla</name>
    <dbReference type="NCBI Taxonomy" id="7936"/>
    <lineage>
        <taxon>Eukaryota</taxon>
        <taxon>Metazoa</taxon>
        <taxon>Chordata</taxon>
        <taxon>Craniata</taxon>
        <taxon>Vertebrata</taxon>
        <taxon>Euteleostomi</taxon>
        <taxon>Actinopterygii</taxon>
        <taxon>Neopterygii</taxon>
        <taxon>Teleostei</taxon>
        <taxon>Anguilliformes</taxon>
        <taxon>Anguillidae</taxon>
        <taxon>Anguilla</taxon>
    </lineage>
</organism>
<name>A0A0E9Q1N3_ANGAN</name>
<protein>
    <submittedName>
        <fullName evidence="1">Uncharacterized protein</fullName>
    </submittedName>
</protein>
<proteinExistence type="predicted"/>
<sequence length="15" mass="1679">MNCTLSQVYSESGIF</sequence>
<dbReference type="EMBL" id="GBXM01098155">
    <property type="protein sequence ID" value="JAH10422.1"/>
    <property type="molecule type" value="Transcribed_RNA"/>
</dbReference>
<reference evidence="1" key="2">
    <citation type="journal article" date="2015" name="Fish Shellfish Immunol.">
        <title>Early steps in the European eel (Anguilla anguilla)-Vibrio vulnificus interaction in the gills: Role of the RtxA13 toxin.</title>
        <authorList>
            <person name="Callol A."/>
            <person name="Pajuelo D."/>
            <person name="Ebbesson L."/>
            <person name="Teles M."/>
            <person name="MacKenzie S."/>
            <person name="Amaro C."/>
        </authorList>
    </citation>
    <scope>NUCLEOTIDE SEQUENCE</scope>
</reference>
<accession>A0A0E9Q1N3</accession>
<evidence type="ECO:0000313" key="1">
    <source>
        <dbReference type="EMBL" id="JAH10422.1"/>
    </source>
</evidence>
<reference evidence="1" key="1">
    <citation type="submission" date="2014-11" db="EMBL/GenBank/DDBJ databases">
        <authorList>
            <person name="Amaro Gonzalez C."/>
        </authorList>
    </citation>
    <scope>NUCLEOTIDE SEQUENCE</scope>
</reference>